<protein>
    <submittedName>
        <fullName evidence="1">DUF1857-domain-containing protein</fullName>
    </submittedName>
</protein>
<keyword evidence="2" id="KW-1185">Reference proteome</keyword>
<reference evidence="1" key="1">
    <citation type="submission" date="2023-03" db="EMBL/GenBank/DDBJ databases">
        <title>Massive genome expansion in bonnet fungi (Mycena s.s.) driven by repeated elements and novel gene families across ecological guilds.</title>
        <authorList>
            <consortium name="Lawrence Berkeley National Laboratory"/>
            <person name="Harder C.B."/>
            <person name="Miyauchi S."/>
            <person name="Viragh M."/>
            <person name="Kuo A."/>
            <person name="Thoen E."/>
            <person name="Andreopoulos B."/>
            <person name="Lu D."/>
            <person name="Skrede I."/>
            <person name="Drula E."/>
            <person name="Henrissat B."/>
            <person name="Morin E."/>
            <person name="Kohler A."/>
            <person name="Barry K."/>
            <person name="LaButti K."/>
            <person name="Morin E."/>
            <person name="Salamov A."/>
            <person name="Lipzen A."/>
            <person name="Mereny Z."/>
            <person name="Hegedus B."/>
            <person name="Baldrian P."/>
            <person name="Stursova M."/>
            <person name="Weitz H."/>
            <person name="Taylor A."/>
            <person name="Grigoriev I.V."/>
            <person name="Nagy L.G."/>
            <person name="Martin F."/>
            <person name="Kauserud H."/>
        </authorList>
    </citation>
    <scope>NUCLEOTIDE SEQUENCE</scope>
    <source>
        <strain evidence="1">9284</strain>
    </source>
</reference>
<gene>
    <name evidence="1" type="ORF">FB45DRAFT_957593</name>
</gene>
<accession>A0AAD7AZ04</accession>
<dbReference type="Gene3D" id="3.30.530.20">
    <property type="match status" value="1"/>
</dbReference>
<proteinExistence type="predicted"/>
<dbReference type="SUPFAM" id="SSF55961">
    <property type="entry name" value="Bet v1-like"/>
    <property type="match status" value="1"/>
</dbReference>
<dbReference type="InterPro" id="IPR023393">
    <property type="entry name" value="START-like_dom_sf"/>
</dbReference>
<dbReference type="Pfam" id="PF08982">
    <property type="entry name" value="AtaL"/>
    <property type="match status" value="1"/>
</dbReference>
<comment type="caution">
    <text evidence="1">The sequence shown here is derived from an EMBL/GenBank/DDBJ whole genome shotgun (WGS) entry which is preliminary data.</text>
</comment>
<organism evidence="1 2">
    <name type="scientific">Roridomyces roridus</name>
    <dbReference type="NCBI Taxonomy" id="1738132"/>
    <lineage>
        <taxon>Eukaryota</taxon>
        <taxon>Fungi</taxon>
        <taxon>Dikarya</taxon>
        <taxon>Basidiomycota</taxon>
        <taxon>Agaricomycotina</taxon>
        <taxon>Agaricomycetes</taxon>
        <taxon>Agaricomycetidae</taxon>
        <taxon>Agaricales</taxon>
        <taxon>Marasmiineae</taxon>
        <taxon>Mycenaceae</taxon>
        <taxon>Roridomyces</taxon>
    </lineage>
</organism>
<evidence type="ECO:0000313" key="2">
    <source>
        <dbReference type="Proteomes" id="UP001221142"/>
    </source>
</evidence>
<dbReference type="InterPro" id="IPR015075">
    <property type="entry name" value="AtaL"/>
</dbReference>
<evidence type="ECO:0000313" key="1">
    <source>
        <dbReference type="EMBL" id="KAJ7604258.1"/>
    </source>
</evidence>
<name>A0AAD7AZ04_9AGAR</name>
<dbReference type="EMBL" id="JARKIF010000111">
    <property type="protein sequence ID" value="KAJ7604258.1"/>
    <property type="molecule type" value="Genomic_DNA"/>
</dbReference>
<dbReference type="Proteomes" id="UP001221142">
    <property type="component" value="Unassembled WGS sequence"/>
</dbReference>
<dbReference type="AlphaFoldDB" id="A0AAD7AZ04"/>
<sequence length="155" mass="16958">MPHSFAVTRPVNPPGVEPVITEEQLWKALEIKARKPSAFVPIITSCKVTVDNGNKLVREVTFANSPNVVTEEIEAHEPTIVYFEMNTGTRVTNVISYGPDDEMLLTYGFANGSEYFPAVPADKPKPSIKELNATVGKSVEGSIAVVRQMVKEGKL</sequence>